<keyword evidence="2" id="KW-1185">Reference proteome</keyword>
<dbReference type="SUPFAM" id="SSF48452">
    <property type="entry name" value="TPR-like"/>
    <property type="match status" value="1"/>
</dbReference>
<name>A0ABV1F0T3_9BACI</name>
<dbReference type="Pfam" id="PF14559">
    <property type="entry name" value="TPR_19"/>
    <property type="match status" value="1"/>
</dbReference>
<reference evidence="1 2" key="1">
    <citation type="submission" date="2024-03" db="EMBL/GenBank/DDBJ databases">
        <title>Human intestinal bacterial collection.</title>
        <authorList>
            <person name="Pauvert C."/>
            <person name="Hitch T.C.A."/>
            <person name="Clavel T."/>
        </authorList>
    </citation>
    <scope>NUCLEOTIDE SEQUENCE [LARGE SCALE GENOMIC DNA]</scope>
    <source>
        <strain evidence="1 2">CLA-SR-H024</strain>
    </source>
</reference>
<evidence type="ECO:0000313" key="2">
    <source>
        <dbReference type="Proteomes" id="UP001465426"/>
    </source>
</evidence>
<dbReference type="Gene3D" id="1.25.40.10">
    <property type="entry name" value="Tetratricopeptide repeat domain"/>
    <property type="match status" value="1"/>
</dbReference>
<accession>A0ABV1F0T3</accession>
<gene>
    <name evidence="1" type="ORF">WMO63_11015</name>
</gene>
<protein>
    <submittedName>
        <fullName evidence="1">Tetratricopeptide repeat protein</fullName>
    </submittedName>
</protein>
<comment type="caution">
    <text evidence="1">The sequence shown here is derived from an EMBL/GenBank/DDBJ whole genome shotgun (WGS) entry which is preliminary data.</text>
</comment>
<sequence>MKKREQEKKDNVIFFPDLDKRLLQKGLDAISDKQYKEAIAYLEEAKERNPFHSEINIGLILSYYELGLLEPAKYLAKEMLKEGQGDYIHVLDLYIMILVQLHEYEEIVSTIEVLLEDHQIPANKIEHFSKMLTFSRKMAESSPLAEKDNLMEETTGETERLMELEDPQEQMLLIAKMSSQNIRASIEQVKQFLQEDEKNPFLKTMLINILREQDYDKEVVIHKFTRTITVKPTNLKDIKEQDQYKKIMTFLIDYVESNDPVLFENIKMLMDRQFFLLYPLVLEDYSPETWAASYHAVVNEYFGQEDTQEILSIYEVNEDNFEQAKAFIYQLEEISYPNI</sequence>
<dbReference type="RefSeq" id="WP_031537046.1">
    <property type="nucleotide sequence ID" value="NZ_JBBMFN010000023.1"/>
</dbReference>
<dbReference type="Proteomes" id="UP001465426">
    <property type="component" value="Unassembled WGS sequence"/>
</dbReference>
<organism evidence="1 2">
    <name type="scientific">Niallia hominis</name>
    <dbReference type="NCBI Taxonomy" id="3133173"/>
    <lineage>
        <taxon>Bacteria</taxon>
        <taxon>Bacillati</taxon>
        <taxon>Bacillota</taxon>
        <taxon>Bacilli</taxon>
        <taxon>Bacillales</taxon>
        <taxon>Bacillaceae</taxon>
        <taxon>Niallia</taxon>
    </lineage>
</organism>
<dbReference type="InterPro" id="IPR011990">
    <property type="entry name" value="TPR-like_helical_dom_sf"/>
</dbReference>
<evidence type="ECO:0000313" key="1">
    <source>
        <dbReference type="EMBL" id="MEQ2466193.1"/>
    </source>
</evidence>
<proteinExistence type="predicted"/>
<dbReference type="EMBL" id="JBBMFN010000023">
    <property type="protein sequence ID" value="MEQ2466193.1"/>
    <property type="molecule type" value="Genomic_DNA"/>
</dbReference>